<feature type="transmembrane region" description="Helical" evidence="1">
    <location>
        <begin position="24"/>
        <end position="42"/>
    </location>
</feature>
<evidence type="ECO:0000259" key="2">
    <source>
        <dbReference type="Pfam" id="PF22570"/>
    </source>
</evidence>
<keyword evidence="4" id="KW-1185">Reference proteome</keyword>
<accession>A0ABP8M6V6</accession>
<dbReference type="PANTHER" id="PTHR40763:SF5">
    <property type="entry name" value="MEMBRANE PROTEIN"/>
    <property type="match status" value="1"/>
</dbReference>
<sequence>MRDFEPGGGPAFDGERKKFSNNKITGGILLVVGVAILLRNVFPDFPRWVFRWEMILVTIGLIVGIRQQFRGAGWFVLVAIGTISLLDEIIPAFNRPQFTWATIAIACGIYLILKPGLRLRALREANPPADGIPPSRDRDFFGKGTGYVRTDVIDATSIFGSVKKVVVTKNFRGGEVVTIMGGTEIDLSKADITGTVRLDATNIMGGTELVVPATWDVQSDVVAVLGGVEDKRDPHFLRTEPGKLLILEGVCLLGGIEIKSY</sequence>
<feature type="transmembrane region" description="Helical" evidence="1">
    <location>
        <begin position="97"/>
        <end position="113"/>
    </location>
</feature>
<keyword evidence="1" id="KW-1133">Transmembrane helix</keyword>
<dbReference type="Proteomes" id="UP001501508">
    <property type="component" value="Unassembled WGS sequence"/>
</dbReference>
<dbReference type="Pfam" id="PF22570">
    <property type="entry name" value="LiaF-TM"/>
    <property type="match status" value="1"/>
</dbReference>
<protein>
    <submittedName>
        <fullName evidence="3">DUF5668 domain-containing protein</fullName>
    </submittedName>
</protein>
<dbReference type="PANTHER" id="PTHR40763">
    <property type="entry name" value="MEMBRANE PROTEIN-RELATED"/>
    <property type="match status" value="1"/>
</dbReference>
<reference evidence="4" key="1">
    <citation type="journal article" date="2019" name="Int. J. Syst. Evol. Microbiol.">
        <title>The Global Catalogue of Microorganisms (GCM) 10K type strain sequencing project: providing services to taxonomists for standard genome sequencing and annotation.</title>
        <authorList>
            <consortium name="The Broad Institute Genomics Platform"/>
            <consortium name="The Broad Institute Genome Sequencing Center for Infectious Disease"/>
            <person name="Wu L."/>
            <person name="Ma J."/>
        </authorList>
    </citation>
    <scope>NUCLEOTIDE SEQUENCE [LARGE SCALE GENOMIC DNA]</scope>
    <source>
        <strain evidence="4">JCM 31920</strain>
    </source>
</reference>
<name>A0ABP8M6V6_9BACT</name>
<dbReference type="EMBL" id="BAABEY010000030">
    <property type="protein sequence ID" value="GAA4443946.1"/>
    <property type="molecule type" value="Genomic_DNA"/>
</dbReference>
<gene>
    <name evidence="3" type="ORF">GCM10023091_33400</name>
</gene>
<organism evidence="3 4">
    <name type="scientific">Ravibacter arvi</name>
    <dbReference type="NCBI Taxonomy" id="2051041"/>
    <lineage>
        <taxon>Bacteria</taxon>
        <taxon>Pseudomonadati</taxon>
        <taxon>Bacteroidota</taxon>
        <taxon>Cytophagia</taxon>
        <taxon>Cytophagales</taxon>
        <taxon>Spirosomataceae</taxon>
        <taxon>Ravibacter</taxon>
    </lineage>
</organism>
<keyword evidence="1" id="KW-0812">Transmembrane</keyword>
<feature type="transmembrane region" description="Helical" evidence="1">
    <location>
        <begin position="48"/>
        <end position="65"/>
    </location>
</feature>
<feature type="transmembrane region" description="Helical" evidence="1">
    <location>
        <begin position="72"/>
        <end position="91"/>
    </location>
</feature>
<evidence type="ECO:0000256" key="1">
    <source>
        <dbReference type="SAM" id="Phobius"/>
    </source>
</evidence>
<dbReference type="InterPro" id="IPR054331">
    <property type="entry name" value="LiaF_TM"/>
</dbReference>
<comment type="caution">
    <text evidence="3">The sequence shown here is derived from an EMBL/GenBank/DDBJ whole genome shotgun (WGS) entry which is preliminary data.</text>
</comment>
<feature type="domain" description="LiaF transmembrane" evidence="2">
    <location>
        <begin position="24"/>
        <end position="116"/>
    </location>
</feature>
<proteinExistence type="predicted"/>
<evidence type="ECO:0000313" key="4">
    <source>
        <dbReference type="Proteomes" id="UP001501508"/>
    </source>
</evidence>
<evidence type="ECO:0000313" key="3">
    <source>
        <dbReference type="EMBL" id="GAA4443946.1"/>
    </source>
</evidence>
<keyword evidence="1" id="KW-0472">Membrane</keyword>
<dbReference type="RefSeq" id="WP_345031292.1">
    <property type="nucleotide sequence ID" value="NZ_BAABEY010000030.1"/>
</dbReference>